<feature type="transmembrane region" description="Helical" evidence="1">
    <location>
        <begin position="68"/>
        <end position="88"/>
    </location>
</feature>
<keyword evidence="1" id="KW-1133">Transmembrane helix</keyword>
<feature type="transmembrane region" description="Helical" evidence="1">
    <location>
        <begin position="94"/>
        <end position="114"/>
    </location>
</feature>
<keyword evidence="3" id="KW-1185">Reference proteome</keyword>
<name>A0A1I6GXN3_9EURY</name>
<keyword evidence="1" id="KW-0472">Membrane</keyword>
<dbReference type="STRING" id="555875.SAMN04488124_1668"/>
<evidence type="ECO:0000313" key="3">
    <source>
        <dbReference type="Proteomes" id="UP000243250"/>
    </source>
</evidence>
<accession>A0A1I6GXN3</accession>
<feature type="transmembrane region" description="Helical" evidence="1">
    <location>
        <begin position="20"/>
        <end position="47"/>
    </location>
</feature>
<proteinExistence type="predicted"/>
<organism evidence="2 3">
    <name type="scientific">Halogeometricum limi</name>
    <dbReference type="NCBI Taxonomy" id="555875"/>
    <lineage>
        <taxon>Archaea</taxon>
        <taxon>Methanobacteriati</taxon>
        <taxon>Methanobacteriota</taxon>
        <taxon>Stenosarchaea group</taxon>
        <taxon>Halobacteria</taxon>
        <taxon>Halobacteriales</taxon>
        <taxon>Haloferacaceae</taxon>
        <taxon>Halogeometricum</taxon>
    </lineage>
</organism>
<dbReference type="Pfam" id="PF24396">
    <property type="entry name" value="DUF7541"/>
    <property type="match status" value="1"/>
</dbReference>
<evidence type="ECO:0008006" key="4">
    <source>
        <dbReference type="Google" id="ProtNLM"/>
    </source>
</evidence>
<evidence type="ECO:0000256" key="1">
    <source>
        <dbReference type="SAM" id="Phobius"/>
    </source>
</evidence>
<reference evidence="3" key="1">
    <citation type="submission" date="2016-10" db="EMBL/GenBank/DDBJ databases">
        <authorList>
            <person name="Varghese N."/>
            <person name="Submissions S."/>
        </authorList>
    </citation>
    <scope>NUCLEOTIDE SEQUENCE [LARGE SCALE GENOMIC DNA]</scope>
    <source>
        <strain evidence="3">CGMCC 1.8711</strain>
    </source>
</reference>
<keyword evidence="1" id="KW-0812">Transmembrane</keyword>
<sequence length="121" mass="12371">MDDAPGLSDQYRMASPWPMFVALGIPISEVGILFDLFPIAVGGLILFSGSVAGMAQESGYAETPWGPLAILGALLLAAGGGLLVADAGLQTRGYAVVVSGGLLLLGSVVGRLFVQRTDSSY</sequence>
<dbReference type="InterPro" id="IPR055963">
    <property type="entry name" value="DUF7541"/>
</dbReference>
<dbReference type="AlphaFoldDB" id="A0A1I6GXN3"/>
<evidence type="ECO:0000313" key="2">
    <source>
        <dbReference type="EMBL" id="SFR46916.1"/>
    </source>
</evidence>
<protein>
    <recommendedName>
        <fullName evidence="4">Cox cluster protein</fullName>
    </recommendedName>
</protein>
<dbReference type="RefSeq" id="WP_089879090.1">
    <property type="nucleotide sequence ID" value="NZ_FOYS01000002.1"/>
</dbReference>
<dbReference type="Proteomes" id="UP000243250">
    <property type="component" value="Unassembled WGS sequence"/>
</dbReference>
<dbReference type="EMBL" id="FOYS01000002">
    <property type="protein sequence ID" value="SFR46916.1"/>
    <property type="molecule type" value="Genomic_DNA"/>
</dbReference>
<gene>
    <name evidence="2" type="ORF">SAMN04488124_1668</name>
</gene>
<dbReference type="OrthoDB" id="206484at2157"/>